<dbReference type="RefSeq" id="WP_094362411.1">
    <property type="nucleotide sequence ID" value="NZ_NMVQ01000001.1"/>
</dbReference>
<dbReference type="PANTHER" id="PTHR42830">
    <property type="entry name" value="OSMOTICALLY INDUCIBLE FAMILY PROTEIN"/>
    <property type="match status" value="1"/>
</dbReference>
<dbReference type="PANTHER" id="PTHR42830:SF2">
    <property type="entry name" value="OSMC_OHR FAMILY PROTEIN"/>
    <property type="match status" value="1"/>
</dbReference>
<dbReference type="Pfam" id="PF02566">
    <property type="entry name" value="OsmC"/>
    <property type="match status" value="1"/>
</dbReference>
<dbReference type="InterPro" id="IPR015946">
    <property type="entry name" value="KH_dom-like_a/b"/>
</dbReference>
<name>A0A255HDS2_9ACTN</name>
<dbReference type="OrthoDB" id="9795405at2"/>
<proteinExistence type="predicted"/>
<organism evidence="1 2">
    <name type="scientific">Enemella dayhoffiae</name>
    <dbReference type="NCBI Taxonomy" id="2016507"/>
    <lineage>
        <taxon>Bacteria</taxon>
        <taxon>Bacillati</taxon>
        <taxon>Actinomycetota</taxon>
        <taxon>Actinomycetes</taxon>
        <taxon>Propionibacteriales</taxon>
        <taxon>Propionibacteriaceae</taxon>
        <taxon>Enemella</taxon>
    </lineage>
</organism>
<dbReference type="InterPro" id="IPR036102">
    <property type="entry name" value="OsmC/Ohrsf"/>
</dbReference>
<evidence type="ECO:0000313" key="2">
    <source>
        <dbReference type="Proteomes" id="UP000216311"/>
    </source>
</evidence>
<keyword evidence="2" id="KW-1185">Reference proteome</keyword>
<dbReference type="EMBL" id="NMVQ01000001">
    <property type="protein sequence ID" value="OYO25203.1"/>
    <property type="molecule type" value="Genomic_DNA"/>
</dbReference>
<reference evidence="1 2" key="1">
    <citation type="submission" date="2017-07" db="EMBL/GenBank/DDBJ databases">
        <title>Draft whole genome sequences of clinical Proprionibacteriaceae strains.</title>
        <authorList>
            <person name="Bernier A.-M."/>
            <person name="Bernard K."/>
            <person name="Domingo M.-C."/>
        </authorList>
    </citation>
    <scope>NUCLEOTIDE SEQUENCE [LARGE SCALE GENOMIC DNA]</scope>
    <source>
        <strain evidence="1 2">NML 130396</strain>
    </source>
</reference>
<dbReference type="Proteomes" id="UP000216311">
    <property type="component" value="Unassembled WGS sequence"/>
</dbReference>
<evidence type="ECO:0000313" key="1">
    <source>
        <dbReference type="EMBL" id="OYO25203.1"/>
    </source>
</evidence>
<dbReference type="SUPFAM" id="SSF82784">
    <property type="entry name" value="OsmC-like"/>
    <property type="match status" value="1"/>
</dbReference>
<protein>
    <submittedName>
        <fullName evidence="1">Osmotically inducible protein OsmC</fullName>
    </submittedName>
</protein>
<dbReference type="Gene3D" id="3.30.300.20">
    <property type="match status" value="1"/>
</dbReference>
<dbReference type="InterPro" id="IPR052707">
    <property type="entry name" value="OsmC_Ohr_Peroxiredoxin"/>
</dbReference>
<accession>A0A255HDS2</accession>
<comment type="caution">
    <text evidence="1">The sequence shown here is derived from an EMBL/GenBank/DDBJ whole genome shotgun (WGS) entry which is preliminary data.</text>
</comment>
<sequence>MTIHEYATTLTWSGSTGVGYEAYDRTHRVEPHGAAAITMSSDPAFRGDPAYANPEQLLLAAASSCQLLSFLAVAARARIDVVAYADEATAIMPEDDGPIQITEIVLRPRITVRGDTTRIPRLVEIAHKECFIAKSLTVRMRIDPVTETA</sequence>
<dbReference type="InterPro" id="IPR003718">
    <property type="entry name" value="OsmC/Ohr_fam"/>
</dbReference>
<dbReference type="AlphaFoldDB" id="A0A255HDS2"/>
<gene>
    <name evidence="1" type="ORF">CGZ93_01745</name>
</gene>